<dbReference type="InterPro" id="IPR058240">
    <property type="entry name" value="rSAM_sf"/>
</dbReference>
<dbReference type="InterPro" id="IPR012840">
    <property type="entry name" value="NrdG2"/>
</dbReference>
<gene>
    <name evidence="8" type="ordered locus">TGRD_573</name>
</gene>
<keyword evidence="3" id="KW-0949">S-adenosyl-L-methionine</keyword>
<dbReference type="EMBL" id="AP009510">
    <property type="protein sequence ID" value="BAG14066.1"/>
    <property type="molecule type" value="Genomic_DNA"/>
</dbReference>
<dbReference type="InterPro" id="IPR013785">
    <property type="entry name" value="Aldolase_TIM"/>
</dbReference>
<dbReference type="GO" id="GO:0003824">
    <property type="term" value="F:catalytic activity"/>
    <property type="evidence" value="ECO:0007669"/>
    <property type="project" value="InterPro"/>
</dbReference>
<dbReference type="SFLD" id="SFLDG01094">
    <property type="entry name" value="Uncharacterised_Radical_SAM_Su"/>
    <property type="match status" value="1"/>
</dbReference>
<comment type="cofactor">
    <cofactor evidence="1">
        <name>[4Fe-4S] cluster</name>
        <dbReference type="ChEBI" id="CHEBI:49883"/>
    </cofactor>
</comment>
<dbReference type="SFLD" id="SFLDS00029">
    <property type="entry name" value="Radical_SAM"/>
    <property type="match status" value="1"/>
</dbReference>
<dbReference type="HOGENOM" id="CLU_078147_2_1_0"/>
<keyword evidence="5" id="KW-0408">Iron</keyword>
<dbReference type="STRING" id="471821.TGRD_583"/>
<evidence type="ECO:0000313" key="8">
    <source>
        <dbReference type="EMBL" id="BAG14066.1"/>
    </source>
</evidence>
<dbReference type="InterPro" id="IPR034457">
    <property type="entry name" value="Organic_radical-activating"/>
</dbReference>
<dbReference type="Gene3D" id="3.20.20.70">
    <property type="entry name" value="Aldolase class I"/>
    <property type="match status" value="1"/>
</dbReference>
<dbReference type="GO" id="GO:0046872">
    <property type="term" value="F:metal ion binding"/>
    <property type="evidence" value="ECO:0007669"/>
    <property type="project" value="UniProtKB-KW"/>
</dbReference>
<evidence type="ECO:0000256" key="2">
    <source>
        <dbReference type="ARBA" id="ARBA00022485"/>
    </source>
</evidence>
<keyword evidence="4" id="KW-0479">Metal-binding</keyword>
<evidence type="ECO:0000256" key="3">
    <source>
        <dbReference type="ARBA" id="ARBA00022691"/>
    </source>
</evidence>
<dbReference type="RefSeq" id="WP_015423590.1">
    <property type="nucleotide sequence ID" value="NC_020419.1"/>
</dbReference>
<dbReference type="Pfam" id="PF04055">
    <property type="entry name" value="Radical_SAM"/>
    <property type="match status" value="1"/>
</dbReference>
<dbReference type="GO" id="GO:0051539">
    <property type="term" value="F:4 iron, 4 sulfur cluster binding"/>
    <property type="evidence" value="ECO:0007669"/>
    <property type="project" value="UniProtKB-KW"/>
</dbReference>
<dbReference type="PANTHER" id="PTHR30352">
    <property type="entry name" value="PYRUVATE FORMATE-LYASE-ACTIVATING ENZYME"/>
    <property type="match status" value="1"/>
</dbReference>
<name>B1H0N4_ENDTX</name>
<keyword evidence="6" id="KW-0411">Iron-sulfur</keyword>
<dbReference type="Proteomes" id="UP000001691">
    <property type="component" value="Chromosome"/>
</dbReference>
<sequence>MQIGGLQKLSLIDYPGTPAAVIFTQGCNMLCPYCHNPQLVYPYLFEKTLNENEILYFLKKRQGLLKGVVITGGEPTLQNDLFNFIKKIKNLKFLVKLDTNGTNPKILQELIREKLIDFVAMDIKSSAEKYKLFFKGNLNLIMQSLHVIKSSDIAHIFRTTYDTDILNKRDLDEIKATIENSEYIVQKCRKQFNSPEK</sequence>
<protein>
    <submittedName>
        <fullName evidence="8">Anaerobic ribonucleoside-triphosphate reductase (Class III) activating protein</fullName>
    </submittedName>
</protein>
<dbReference type="PROSITE" id="PS51918">
    <property type="entry name" value="RADICAL_SAM"/>
    <property type="match status" value="1"/>
</dbReference>
<evidence type="ECO:0000256" key="5">
    <source>
        <dbReference type="ARBA" id="ARBA00023004"/>
    </source>
</evidence>
<dbReference type="KEGG" id="rsd:TGRD_573"/>
<reference evidence="9" key="1">
    <citation type="journal article" date="2008" name="Proc. Natl. Acad. Sci. U.S.A.">
        <title>Complete genome of the uncultured termite group 1 bacteria in a single host protist cell.</title>
        <authorList>
            <person name="Hongoh Y."/>
            <person name="Sharma V.K."/>
            <person name="Prakash T."/>
            <person name="Noda S."/>
            <person name="Taylor T.D."/>
            <person name="Kudo T."/>
            <person name="Sakaki Y."/>
            <person name="Toyoda A."/>
            <person name="Hattori M."/>
            <person name="Ohkuma M."/>
        </authorList>
    </citation>
    <scope>NUCLEOTIDE SEQUENCE [LARGE SCALE GENOMIC DNA]</scope>
    <source>
        <strain evidence="9">Rs-D17 genomovar Ri2008</strain>
    </source>
</reference>
<evidence type="ECO:0000256" key="6">
    <source>
        <dbReference type="ARBA" id="ARBA00023014"/>
    </source>
</evidence>
<dbReference type="NCBIfam" id="TIGR02495">
    <property type="entry name" value="NrdG2"/>
    <property type="match status" value="1"/>
</dbReference>
<dbReference type="SUPFAM" id="SSF102114">
    <property type="entry name" value="Radical SAM enzymes"/>
    <property type="match status" value="1"/>
</dbReference>
<dbReference type="PATRIC" id="fig|471821.5.peg.962"/>
<evidence type="ECO:0000256" key="1">
    <source>
        <dbReference type="ARBA" id="ARBA00001966"/>
    </source>
</evidence>
<evidence type="ECO:0000256" key="4">
    <source>
        <dbReference type="ARBA" id="ARBA00022723"/>
    </source>
</evidence>
<dbReference type="AlphaFoldDB" id="B1H0N4"/>
<accession>B1H0N4</accession>
<dbReference type="InterPro" id="IPR007197">
    <property type="entry name" value="rSAM"/>
</dbReference>
<organism evidence="8 9">
    <name type="scientific">Endomicrobium trichonymphae</name>
    <dbReference type="NCBI Taxonomy" id="1408204"/>
    <lineage>
        <taxon>Bacteria</taxon>
        <taxon>Pseudomonadati</taxon>
        <taxon>Elusimicrobiota</taxon>
        <taxon>Endomicrobiia</taxon>
        <taxon>Endomicrobiales</taxon>
        <taxon>Endomicrobiaceae</taxon>
        <taxon>Candidatus Endomicrobiellum</taxon>
    </lineage>
</organism>
<feature type="domain" description="Radical SAM core" evidence="7">
    <location>
        <begin position="13"/>
        <end position="197"/>
    </location>
</feature>
<proteinExistence type="predicted"/>
<evidence type="ECO:0000313" key="9">
    <source>
        <dbReference type="Proteomes" id="UP000001691"/>
    </source>
</evidence>
<dbReference type="CDD" id="cd01335">
    <property type="entry name" value="Radical_SAM"/>
    <property type="match status" value="1"/>
</dbReference>
<keyword evidence="2" id="KW-0004">4Fe-4S</keyword>
<evidence type="ECO:0000259" key="7">
    <source>
        <dbReference type="PROSITE" id="PS51918"/>
    </source>
</evidence>
<dbReference type="PANTHER" id="PTHR30352:SF13">
    <property type="entry name" value="GLYCYL-RADICAL ENZYME ACTIVATING ENZYME YJJW-RELATED"/>
    <property type="match status" value="1"/>
</dbReference>
<keyword evidence="9" id="KW-1185">Reference proteome</keyword>